<feature type="domain" description="DUF5753" evidence="1">
    <location>
        <begin position="70"/>
        <end position="241"/>
    </location>
</feature>
<organism evidence="2 3">
    <name type="scientific">Phytomonospora endophytica</name>
    <dbReference type="NCBI Taxonomy" id="714109"/>
    <lineage>
        <taxon>Bacteria</taxon>
        <taxon>Bacillati</taxon>
        <taxon>Actinomycetota</taxon>
        <taxon>Actinomycetes</taxon>
        <taxon>Micromonosporales</taxon>
        <taxon>Micromonosporaceae</taxon>
        <taxon>Phytomonospora</taxon>
    </lineage>
</organism>
<dbReference type="Pfam" id="PF19054">
    <property type="entry name" value="DUF5753"/>
    <property type="match status" value="1"/>
</dbReference>
<name>A0A841FYB0_9ACTN</name>
<dbReference type="Proteomes" id="UP000548476">
    <property type="component" value="Unassembled WGS sequence"/>
</dbReference>
<dbReference type="EMBL" id="JACHGT010000016">
    <property type="protein sequence ID" value="MBB6038337.1"/>
    <property type="molecule type" value="Genomic_DNA"/>
</dbReference>
<evidence type="ECO:0000313" key="3">
    <source>
        <dbReference type="Proteomes" id="UP000548476"/>
    </source>
</evidence>
<protein>
    <recommendedName>
        <fullName evidence="1">DUF5753 domain-containing protein</fullName>
    </recommendedName>
</protein>
<accession>A0A841FYB0</accession>
<gene>
    <name evidence="2" type="ORF">HNR73_006220</name>
</gene>
<dbReference type="AlphaFoldDB" id="A0A841FYB0"/>
<keyword evidence="3" id="KW-1185">Reference proteome</keyword>
<dbReference type="InterPro" id="IPR043917">
    <property type="entry name" value="DUF5753"/>
</dbReference>
<comment type="caution">
    <text evidence="2">The sequence shown here is derived from an EMBL/GenBank/DDBJ whole genome shotgun (WGS) entry which is preliminary data.</text>
</comment>
<evidence type="ECO:0000313" key="2">
    <source>
        <dbReference type="EMBL" id="MBB6038337.1"/>
    </source>
</evidence>
<sequence>MAAAQGYSAQKLGDIEAGTRAVKQNDAIELLRFFHVTGDDYSHLMSLRLLGEQGSDVTESNVSIPREGRLFLDLEAHAERIDVFESEYVPGLFQTVAYMEAVQAAEDATSPDTGREIRRDRVGRQTTVLERADGGPTVRTVIGFAAIHYLAQLPSVTRDEQLSRLRVLAARPNVSIRVVDRLHPGMMSGPFTIVVPPSGEFDVPVVYLEGLGDRSYLEKPDAVAPYRDIFERVYDVARDIEEYLS</sequence>
<proteinExistence type="predicted"/>
<evidence type="ECO:0000259" key="1">
    <source>
        <dbReference type="Pfam" id="PF19054"/>
    </source>
</evidence>
<reference evidence="2 3" key="1">
    <citation type="submission" date="2020-08" db="EMBL/GenBank/DDBJ databases">
        <title>Genomic Encyclopedia of Type Strains, Phase IV (KMG-IV): sequencing the most valuable type-strain genomes for metagenomic binning, comparative biology and taxonomic classification.</title>
        <authorList>
            <person name="Goeker M."/>
        </authorList>
    </citation>
    <scope>NUCLEOTIDE SEQUENCE [LARGE SCALE GENOMIC DNA]</scope>
    <source>
        <strain evidence="2 3">YIM 65646</strain>
    </source>
</reference>